<name>A0A8R7P1E3_TRIUA</name>
<keyword evidence="1" id="KW-0472">Membrane</keyword>
<proteinExistence type="predicted"/>
<organism evidence="2 3">
    <name type="scientific">Triticum urartu</name>
    <name type="common">Red wild einkorn</name>
    <name type="synonym">Crithodium urartu</name>
    <dbReference type="NCBI Taxonomy" id="4572"/>
    <lineage>
        <taxon>Eukaryota</taxon>
        <taxon>Viridiplantae</taxon>
        <taxon>Streptophyta</taxon>
        <taxon>Embryophyta</taxon>
        <taxon>Tracheophyta</taxon>
        <taxon>Spermatophyta</taxon>
        <taxon>Magnoliopsida</taxon>
        <taxon>Liliopsida</taxon>
        <taxon>Poales</taxon>
        <taxon>Poaceae</taxon>
        <taxon>BOP clade</taxon>
        <taxon>Pooideae</taxon>
        <taxon>Triticodae</taxon>
        <taxon>Triticeae</taxon>
        <taxon>Triticinae</taxon>
        <taxon>Triticum</taxon>
    </lineage>
</organism>
<reference evidence="2" key="2">
    <citation type="submission" date="2018-03" db="EMBL/GenBank/DDBJ databases">
        <title>The Triticum urartu genome reveals the dynamic nature of wheat genome evolution.</title>
        <authorList>
            <person name="Ling H."/>
            <person name="Ma B."/>
            <person name="Shi X."/>
            <person name="Liu H."/>
            <person name="Dong L."/>
            <person name="Sun H."/>
            <person name="Cao Y."/>
            <person name="Gao Q."/>
            <person name="Zheng S."/>
            <person name="Li Y."/>
            <person name="Yu Y."/>
            <person name="Du H."/>
            <person name="Qi M."/>
            <person name="Li Y."/>
            <person name="Yu H."/>
            <person name="Cui Y."/>
            <person name="Wang N."/>
            <person name="Chen C."/>
            <person name="Wu H."/>
            <person name="Zhao Y."/>
            <person name="Zhang J."/>
            <person name="Li Y."/>
            <person name="Zhou W."/>
            <person name="Zhang B."/>
            <person name="Hu W."/>
            <person name="Eijk M."/>
            <person name="Tang J."/>
            <person name="Witsenboer H."/>
            <person name="Zhao S."/>
            <person name="Li Z."/>
            <person name="Zhang A."/>
            <person name="Wang D."/>
            <person name="Liang C."/>
        </authorList>
    </citation>
    <scope>NUCLEOTIDE SEQUENCE [LARGE SCALE GENOMIC DNA]</scope>
    <source>
        <strain evidence="2">cv. G1812</strain>
    </source>
</reference>
<reference evidence="2" key="3">
    <citation type="submission" date="2022-06" db="UniProtKB">
        <authorList>
            <consortium name="EnsemblPlants"/>
        </authorList>
    </citation>
    <scope>IDENTIFICATION</scope>
</reference>
<protein>
    <submittedName>
        <fullName evidence="2">Uncharacterized protein</fullName>
    </submittedName>
</protein>
<keyword evidence="3" id="KW-1185">Reference proteome</keyword>
<dbReference type="Gramene" id="TuG1812G0100002745.01.T02">
    <property type="protein sequence ID" value="TuG1812G0100002745.01.T02.cds455704"/>
    <property type="gene ID" value="TuG1812G0100002745.01"/>
</dbReference>
<feature type="transmembrane region" description="Helical" evidence="1">
    <location>
        <begin position="21"/>
        <end position="43"/>
    </location>
</feature>
<evidence type="ECO:0000313" key="2">
    <source>
        <dbReference type="EnsemblPlants" id="TuG1812G0100002745.01.T02.cds455704"/>
    </source>
</evidence>
<dbReference type="EnsemblPlants" id="TuG1812G0100002745.01.T02">
    <property type="protein sequence ID" value="TuG1812G0100002745.01.T02.cds455704"/>
    <property type="gene ID" value="TuG1812G0100002745.01"/>
</dbReference>
<evidence type="ECO:0000256" key="1">
    <source>
        <dbReference type="SAM" id="Phobius"/>
    </source>
</evidence>
<dbReference type="AlphaFoldDB" id="A0A8R7P1E3"/>
<reference evidence="3" key="1">
    <citation type="journal article" date="2013" name="Nature">
        <title>Draft genome of the wheat A-genome progenitor Triticum urartu.</title>
        <authorList>
            <person name="Ling H.Q."/>
            <person name="Zhao S."/>
            <person name="Liu D."/>
            <person name="Wang J."/>
            <person name="Sun H."/>
            <person name="Zhang C."/>
            <person name="Fan H."/>
            <person name="Li D."/>
            <person name="Dong L."/>
            <person name="Tao Y."/>
            <person name="Gao C."/>
            <person name="Wu H."/>
            <person name="Li Y."/>
            <person name="Cui Y."/>
            <person name="Guo X."/>
            <person name="Zheng S."/>
            <person name="Wang B."/>
            <person name="Yu K."/>
            <person name="Liang Q."/>
            <person name="Yang W."/>
            <person name="Lou X."/>
            <person name="Chen J."/>
            <person name="Feng M."/>
            <person name="Jian J."/>
            <person name="Zhang X."/>
            <person name="Luo G."/>
            <person name="Jiang Y."/>
            <person name="Liu J."/>
            <person name="Wang Z."/>
            <person name="Sha Y."/>
            <person name="Zhang B."/>
            <person name="Wu H."/>
            <person name="Tang D."/>
            <person name="Shen Q."/>
            <person name="Xue P."/>
            <person name="Zou S."/>
            <person name="Wang X."/>
            <person name="Liu X."/>
            <person name="Wang F."/>
            <person name="Yang Y."/>
            <person name="An X."/>
            <person name="Dong Z."/>
            <person name="Zhang K."/>
            <person name="Zhang X."/>
            <person name="Luo M.C."/>
            <person name="Dvorak J."/>
            <person name="Tong Y."/>
            <person name="Wang J."/>
            <person name="Yang H."/>
            <person name="Li Z."/>
            <person name="Wang D."/>
            <person name="Zhang A."/>
            <person name="Wang J."/>
        </authorList>
    </citation>
    <scope>NUCLEOTIDE SEQUENCE</scope>
    <source>
        <strain evidence="3">cv. G1812</strain>
    </source>
</reference>
<dbReference type="Proteomes" id="UP000015106">
    <property type="component" value="Chromosome 1"/>
</dbReference>
<keyword evidence="1" id="KW-0812">Transmembrane</keyword>
<sequence>MRGITSSIRSFIRTLTRKASIMNSLSYVLLMLKDYTILLLVLVTMSYLSLQYPCLGHATGTGSLTREGTSFS</sequence>
<keyword evidence="1" id="KW-1133">Transmembrane helix</keyword>
<evidence type="ECO:0000313" key="3">
    <source>
        <dbReference type="Proteomes" id="UP000015106"/>
    </source>
</evidence>
<accession>A0A8R7P1E3</accession>